<feature type="non-terminal residue" evidence="1">
    <location>
        <position position="1"/>
    </location>
</feature>
<accession>A0A4Y2WLI1</accession>
<reference evidence="1 2" key="1">
    <citation type="journal article" date="2019" name="Sci. Rep.">
        <title>Orb-weaving spider Araneus ventricosus genome elucidates the spidroin gene catalogue.</title>
        <authorList>
            <person name="Kono N."/>
            <person name="Nakamura H."/>
            <person name="Ohtoshi R."/>
            <person name="Moran D.A.P."/>
            <person name="Shinohara A."/>
            <person name="Yoshida Y."/>
            <person name="Fujiwara M."/>
            <person name="Mori M."/>
            <person name="Tomita M."/>
            <person name="Arakawa K."/>
        </authorList>
    </citation>
    <scope>NUCLEOTIDE SEQUENCE [LARGE SCALE GENOMIC DNA]</scope>
</reference>
<gene>
    <name evidence="1" type="ORF">AVEN_81533_1</name>
</gene>
<dbReference type="EMBL" id="BGPR01061092">
    <property type="protein sequence ID" value="GBO36807.1"/>
    <property type="molecule type" value="Genomic_DNA"/>
</dbReference>
<comment type="caution">
    <text evidence="1">The sequence shown here is derived from an EMBL/GenBank/DDBJ whole genome shotgun (WGS) entry which is preliminary data.</text>
</comment>
<keyword evidence="2" id="KW-1185">Reference proteome</keyword>
<dbReference type="Proteomes" id="UP000499080">
    <property type="component" value="Unassembled WGS sequence"/>
</dbReference>
<organism evidence="1 2">
    <name type="scientific">Araneus ventricosus</name>
    <name type="common">Orbweaver spider</name>
    <name type="synonym">Epeira ventricosa</name>
    <dbReference type="NCBI Taxonomy" id="182803"/>
    <lineage>
        <taxon>Eukaryota</taxon>
        <taxon>Metazoa</taxon>
        <taxon>Ecdysozoa</taxon>
        <taxon>Arthropoda</taxon>
        <taxon>Chelicerata</taxon>
        <taxon>Arachnida</taxon>
        <taxon>Araneae</taxon>
        <taxon>Araneomorphae</taxon>
        <taxon>Entelegynae</taxon>
        <taxon>Araneoidea</taxon>
        <taxon>Araneidae</taxon>
        <taxon>Araneus</taxon>
    </lineage>
</organism>
<evidence type="ECO:0000313" key="1">
    <source>
        <dbReference type="EMBL" id="GBO36807.1"/>
    </source>
</evidence>
<protein>
    <submittedName>
        <fullName evidence="1">Uncharacterized protein</fullName>
    </submittedName>
</protein>
<sequence length="70" mass="7738">IADVRMANAKLKTEKKFASVRLDLDIIPVPTAKLVIVGLIKVVNGKVQECLIQNKFVFATQDILKIMESA</sequence>
<name>A0A4Y2WLI1_ARAVE</name>
<evidence type="ECO:0000313" key="2">
    <source>
        <dbReference type="Proteomes" id="UP000499080"/>
    </source>
</evidence>
<proteinExistence type="predicted"/>
<dbReference type="AlphaFoldDB" id="A0A4Y2WLI1"/>